<keyword evidence="3" id="KW-0548">Nucleotidyltransferase</keyword>
<dbReference type="FunFam" id="3.10.20.370:FF:000001">
    <property type="entry name" value="Retrovirus-related Pol polyprotein from transposon 17.6-like protein"/>
    <property type="match status" value="1"/>
</dbReference>
<evidence type="ECO:0000313" key="11">
    <source>
        <dbReference type="Proteomes" id="UP000434957"/>
    </source>
</evidence>
<feature type="compositionally biased region" description="Basic and acidic residues" evidence="8">
    <location>
        <begin position="87"/>
        <end position="104"/>
    </location>
</feature>
<proteinExistence type="predicted"/>
<dbReference type="GO" id="GO:0003964">
    <property type="term" value="F:RNA-directed DNA polymerase activity"/>
    <property type="evidence" value="ECO:0007669"/>
    <property type="project" value="UniProtKB-KW"/>
</dbReference>
<evidence type="ECO:0000256" key="5">
    <source>
        <dbReference type="ARBA" id="ARBA00022759"/>
    </source>
</evidence>
<feature type="region of interest" description="Disordered" evidence="8">
    <location>
        <begin position="1"/>
        <end position="104"/>
    </location>
</feature>
<dbReference type="GO" id="GO:0016787">
    <property type="term" value="F:hydrolase activity"/>
    <property type="evidence" value="ECO:0007669"/>
    <property type="project" value="UniProtKB-KW"/>
</dbReference>
<dbReference type="GO" id="GO:0004519">
    <property type="term" value="F:endonuclease activity"/>
    <property type="evidence" value="ECO:0007669"/>
    <property type="project" value="UniProtKB-KW"/>
</dbReference>
<evidence type="ECO:0000259" key="9">
    <source>
        <dbReference type="PROSITE" id="PS50994"/>
    </source>
</evidence>
<feature type="domain" description="Integrase catalytic" evidence="9">
    <location>
        <begin position="1098"/>
        <end position="1268"/>
    </location>
</feature>
<feature type="compositionally biased region" description="Basic residues" evidence="8">
    <location>
        <begin position="742"/>
        <end position="751"/>
    </location>
</feature>
<evidence type="ECO:0000313" key="10">
    <source>
        <dbReference type="EMBL" id="KAE9296393.1"/>
    </source>
</evidence>
<keyword evidence="7" id="KW-0695">RNA-directed DNA polymerase</keyword>
<dbReference type="PANTHER" id="PTHR37984:SF5">
    <property type="entry name" value="PROTEIN NYNRIN-LIKE"/>
    <property type="match status" value="1"/>
</dbReference>
<dbReference type="Pfam" id="PF17917">
    <property type="entry name" value="RT_RNaseH"/>
    <property type="match status" value="1"/>
</dbReference>
<evidence type="ECO:0000256" key="4">
    <source>
        <dbReference type="ARBA" id="ARBA00022722"/>
    </source>
</evidence>
<evidence type="ECO:0000256" key="3">
    <source>
        <dbReference type="ARBA" id="ARBA00022695"/>
    </source>
</evidence>
<sequence length="1476" mass="162172">MELIADASESDRPRATEPRPAATATSHEETKCEGSDGEPSRASSADVVDEVAEGDEVQRMRAARRQARKRTKRERARVCVARKKRRERNEADEQQRESDARLEERQQMAVEAMEQLREREEVDVRAGRGCNQARVSLVQHRDPSTTRRATRGDDVEYIGADDGLPTAIMEVAGTRRHVTLDSGARYTVAGTDWMQYGDRVARAAPVDYVEGIGGFLLDVVGVWEFSMRNIFGEVISVEACIVSGCTDEFLLGVDFMRGHGAMMDFERNEVRYTTAGRAVVIPFRTHGDAENARVAAVRMNTGAVMLAATVTKVKNGKVLVPAVNAKDDKARLPARRELGQWIPLSSDVEVLRMNGELQCGRINEWLDGLGDSQEPLEDEENVNIGVEDEGSRQLITKLLRVYRQLTADKGDCPPATSLSTEHHIDTGAAAPIMLKRRRQAQSESTVVEENVRKMLAAGVIEEGDVYLDDIVVYTRGGIEQHVLELACMLERLAVAGLTLKLKKCVFAARRMEYLGHELSADGVRPLDRLVTAVRDFPQLRDAVEVKRFVHLAGYYRRFIEGFGSFMAPMTKLLRKGAQWEWAEAQQAAFDRVKAVLTSKPLLTYPDFTLPFRLVTDASKVGLGACLMQDRGEGWQPVAYASKVNSTTEANYGIRELECLAVVWAIQLFRPYLYGRRFTIITDHSALKWLMTSPNLTGKLHRWALTLQELDFDVQYRPGATNVVADALSKAPTTASVLAAIGKRRRARKRQAARTPAADAAEATNGMAEATNGSAEATSSSTEATSGTAETTSGTAEATDELKSGTAESSGDDTGGDGQQAQRGEDDGAGGTKAGGQGTKQSGGDGRRRPVRDGPHAGDDDVDQVAQADETAGPTETTGAKLKSDERTRMPRMEALRRTPAESREVLCKASDGVVTTRGENGAGGRQDKPPKATQTAVVPQGGVHDGQRRVGPILGGDGVETSGHDADVRPTKASSESVAQRTGMQILQLTDEDIAAAQRKSRLVQRLLQAGEHKGMKVERRHGLVLIITAAGRRVVLPPELWPVVFKEGHDSVWAGHLRAPHTHARIAQVYWWPALLQEVKQWVRGCQECGIRKARPREIVPPLRSIKGGDVGDRWALDVAGPLPTSDGGPRYVIAALEYVTRYAVALTVKQHTAENVAEFLMKHVVLKFGPFRELLTDGAPELTGKVIEELVVLLQAQQINPVPYRPQMIGLVERFHRTWKDCVATYMHEDAQRDWDVWVDFAVYAYNSGQHSTVKLSPNELMIAAGCDEVQQDVCGVGEDEPPRGAKASKFVHQWIGPLRVVEPAGYDNFLVEREDVSGDPERFIAHVSFLVTYHTPVASLQRVAADIEEQLLHEDAAERRTNGEAAAAVVRSAAAPGTAAASASCTKRRERTVASPAVQSGPGELLVELRRRRRRNKAGHYVLEYELRPARTREQREQHGPAPDRSRWVSVKEYDGLFQSGRVVEDSGVEEGV</sequence>
<evidence type="ECO:0000256" key="1">
    <source>
        <dbReference type="ARBA" id="ARBA00012493"/>
    </source>
</evidence>
<dbReference type="InterPro" id="IPR000477">
    <property type="entry name" value="RT_dom"/>
</dbReference>
<name>A0A6A4CU50_9STRA</name>
<dbReference type="SUPFAM" id="SSF50630">
    <property type="entry name" value="Acid proteases"/>
    <property type="match status" value="1"/>
</dbReference>
<dbReference type="GO" id="GO:0003676">
    <property type="term" value="F:nucleic acid binding"/>
    <property type="evidence" value="ECO:0007669"/>
    <property type="project" value="InterPro"/>
</dbReference>
<reference evidence="10 11" key="1">
    <citation type="submission" date="2018-08" db="EMBL/GenBank/DDBJ databases">
        <title>Genomic investigation of the strawberry pathogen Phytophthora fragariae indicates pathogenicity is determined by transcriptional variation in three key races.</title>
        <authorList>
            <person name="Adams T.M."/>
            <person name="Armitage A.D."/>
            <person name="Sobczyk M.K."/>
            <person name="Bates H.J."/>
            <person name="Dunwell J.M."/>
            <person name="Nellist C.F."/>
            <person name="Harrison R.J."/>
        </authorList>
    </citation>
    <scope>NUCLEOTIDE SEQUENCE [LARGE SCALE GENOMIC DNA]</scope>
    <source>
        <strain evidence="10 11">SCRP333</strain>
    </source>
</reference>
<dbReference type="EMBL" id="QXFT01002558">
    <property type="protein sequence ID" value="KAE9296393.1"/>
    <property type="molecule type" value="Genomic_DNA"/>
</dbReference>
<dbReference type="Pfam" id="PF17921">
    <property type="entry name" value="Integrase_H2C2"/>
    <property type="match status" value="1"/>
</dbReference>
<dbReference type="InterPro" id="IPR021109">
    <property type="entry name" value="Peptidase_aspartic_dom_sf"/>
</dbReference>
<dbReference type="InterPro" id="IPR043128">
    <property type="entry name" value="Rev_trsase/Diguanyl_cyclase"/>
</dbReference>
<dbReference type="InterPro" id="IPR043502">
    <property type="entry name" value="DNA/RNA_pol_sf"/>
</dbReference>
<evidence type="ECO:0000256" key="6">
    <source>
        <dbReference type="ARBA" id="ARBA00022801"/>
    </source>
</evidence>
<accession>A0A6A4CU50</accession>
<dbReference type="CDD" id="cd09274">
    <property type="entry name" value="RNase_HI_RT_Ty3"/>
    <property type="match status" value="1"/>
</dbReference>
<protein>
    <recommendedName>
        <fullName evidence="1">RNA-directed DNA polymerase</fullName>
        <ecNumber evidence="1">2.7.7.49</ecNumber>
    </recommendedName>
</protein>
<dbReference type="PROSITE" id="PS50994">
    <property type="entry name" value="INTEGRASE"/>
    <property type="match status" value="1"/>
</dbReference>
<feature type="compositionally biased region" description="Gly residues" evidence="8">
    <location>
        <begin position="828"/>
        <end position="843"/>
    </location>
</feature>
<gene>
    <name evidence="10" type="ORF">PR003_g23770</name>
</gene>
<dbReference type="InterPro" id="IPR041588">
    <property type="entry name" value="Integrase_H2C2"/>
</dbReference>
<dbReference type="Pfam" id="PF00078">
    <property type="entry name" value="RVT_1"/>
    <property type="match status" value="1"/>
</dbReference>
<feature type="region of interest" description="Disordered" evidence="8">
    <location>
        <begin position="742"/>
        <end position="980"/>
    </location>
</feature>
<feature type="compositionally biased region" description="Basic and acidic residues" evidence="8">
    <location>
        <begin position="844"/>
        <end position="858"/>
    </location>
</feature>
<dbReference type="InterPro" id="IPR001584">
    <property type="entry name" value="Integrase_cat-core"/>
</dbReference>
<dbReference type="InterPro" id="IPR012337">
    <property type="entry name" value="RNaseH-like_sf"/>
</dbReference>
<dbReference type="PANTHER" id="PTHR37984">
    <property type="entry name" value="PROTEIN CBG26694"/>
    <property type="match status" value="1"/>
</dbReference>
<keyword evidence="2" id="KW-0808">Transferase</keyword>
<dbReference type="EC" id="2.7.7.49" evidence="1"/>
<comment type="caution">
    <text evidence="10">The sequence shown here is derived from an EMBL/GenBank/DDBJ whole genome shotgun (WGS) entry which is preliminary data.</text>
</comment>
<feature type="region of interest" description="Disordered" evidence="8">
    <location>
        <begin position="1380"/>
        <end position="1403"/>
    </location>
</feature>
<keyword evidence="5" id="KW-0255">Endonuclease</keyword>
<organism evidence="10 11">
    <name type="scientific">Phytophthora rubi</name>
    <dbReference type="NCBI Taxonomy" id="129364"/>
    <lineage>
        <taxon>Eukaryota</taxon>
        <taxon>Sar</taxon>
        <taxon>Stramenopiles</taxon>
        <taxon>Oomycota</taxon>
        <taxon>Peronosporomycetes</taxon>
        <taxon>Peronosporales</taxon>
        <taxon>Peronosporaceae</taxon>
        <taxon>Phytophthora</taxon>
    </lineage>
</organism>
<dbReference type="Gene3D" id="2.40.70.10">
    <property type="entry name" value="Acid Proteases"/>
    <property type="match status" value="1"/>
</dbReference>
<keyword evidence="11" id="KW-1185">Reference proteome</keyword>
<dbReference type="Gene3D" id="1.10.340.70">
    <property type="match status" value="1"/>
</dbReference>
<evidence type="ECO:0000256" key="2">
    <source>
        <dbReference type="ARBA" id="ARBA00022679"/>
    </source>
</evidence>
<dbReference type="InterPro" id="IPR036397">
    <property type="entry name" value="RNaseH_sf"/>
</dbReference>
<dbReference type="Gene3D" id="3.30.420.10">
    <property type="entry name" value="Ribonuclease H-like superfamily/Ribonuclease H"/>
    <property type="match status" value="1"/>
</dbReference>
<dbReference type="Proteomes" id="UP000434957">
    <property type="component" value="Unassembled WGS sequence"/>
</dbReference>
<feature type="compositionally biased region" description="Low complexity" evidence="8">
    <location>
        <begin position="752"/>
        <end position="796"/>
    </location>
</feature>
<dbReference type="SUPFAM" id="SSF53098">
    <property type="entry name" value="Ribonuclease H-like"/>
    <property type="match status" value="1"/>
</dbReference>
<feature type="compositionally biased region" description="Basic residues" evidence="8">
    <location>
        <begin position="61"/>
        <end position="86"/>
    </location>
</feature>
<evidence type="ECO:0000256" key="7">
    <source>
        <dbReference type="ARBA" id="ARBA00022918"/>
    </source>
</evidence>
<keyword evidence="4" id="KW-0540">Nuclease</keyword>
<keyword evidence="6" id="KW-0378">Hydrolase</keyword>
<evidence type="ECO:0000256" key="8">
    <source>
        <dbReference type="SAM" id="MobiDB-lite"/>
    </source>
</evidence>
<dbReference type="InterPro" id="IPR041373">
    <property type="entry name" value="RT_RNaseH"/>
</dbReference>
<dbReference type="FunFam" id="3.30.70.270:FF:000020">
    <property type="entry name" value="Transposon Tf2-6 polyprotein-like Protein"/>
    <property type="match status" value="1"/>
</dbReference>
<dbReference type="Gene3D" id="3.30.70.270">
    <property type="match status" value="2"/>
</dbReference>
<dbReference type="GO" id="GO:0015074">
    <property type="term" value="P:DNA integration"/>
    <property type="evidence" value="ECO:0007669"/>
    <property type="project" value="InterPro"/>
</dbReference>
<dbReference type="InterPro" id="IPR050951">
    <property type="entry name" value="Retrovirus_Pol_polyprotein"/>
</dbReference>
<dbReference type="SUPFAM" id="SSF56672">
    <property type="entry name" value="DNA/RNA polymerases"/>
    <property type="match status" value="1"/>
</dbReference>
<feature type="compositionally biased region" description="Basic and acidic residues" evidence="8">
    <location>
        <begin position="881"/>
        <end position="906"/>
    </location>
</feature>